<gene>
    <name evidence="6" type="ORF">HYC85_018974</name>
</gene>
<dbReference type="InterPro" id="IPR013083">
    <property type="entry name" value="Znf_RING/FYVE/PHD"/>
</dbReference>
<keyword evidence="7" id="KW-1185">Reference proteome</keyword>
<reference evidence="6 7" key="2">
    <citation type="submission" date="2020-07" db="EMBL/GenBank/DDBJ databases">
        <title>Genome assembly of wild tea tree DASZ reveals pedigree and selection history of tea varieties.</title>
        <authorList>
            <person name="Zhang W."/>
        </authorList>
    </citation>
    <scope>NUCLEOTIDE SEQUENCE [LARGE SCALE GENOMIC DNA]</scope>
    <source>
        <strain evidence="7">cv. G240</strain>
        <tissue evidence="6">Leaf</tissue>
    </source>
</reference>
<evidence type="ECO:0000256" key="3">
    <source>
        <dbReference type="ARBA" id="ARBA00022833"/>
    </source>
</evidence>
<dbReference type="InterPro" id="IPR001841">
    <property type="entry name" value="Znf_RING"/>
</dbReference>
<dbReference type="CDD" id="cd16649">
    <property type="entry name" value="mRING-HC-C3HC5_CGRF1-like"/>
    <property type="match status" value="1"/>
</dbReference>
<keyword evidence="2 4" id="KW-0863">Zinc-finger</keyword>
<keyword evidence="1" id="KW-0479">Metal-binding</keyword>
<protein>
    <recommendedName>
        <fullName evidence="5">RING-type domain-containing protein</fullName>
    </recommendedName>
</protein>
<dbReference type="PANTHER" id="PTHR42647">
    <property type="entry name" value="SBP (S-RIBONUCLEASE BINDING PROTEIN) FAMILY PROTEIN"/>
    <property type="match status" value="1"/>
</dbReference>
<dbReference type="PANTHER" id="PTHR42647:SF55">
    <property type="entry name" value="BOI-RELATED E3 UBIQUITIN-PROTEIN LIGASE 1"/>
    <property type="match status" value="1"/>
</dbReference>
<comment type="caution">
    <text evidence="6">The sequence shown here is derived from an EMBL/GenBank/DDBJ whole genome shotgun (WGS) entry which is preliminary data.</text>
</comment>
<organism evidence="6 7">
    <name type="scientific">Camellia sinensis</name>
    <name type="common">Tea plant</name>
    <name type="synonym">Thea sinensis</name>
    <dbReference type="NCBI Taxonomy" id="4442"/>
    <lineage>
        <taxon>Eukaryota</taxon>
        <taxon>Viridiplantae</taxon>
        <taxon>Streptophyta</taxon>
        <taxon>Embryophyta</taxon>
        <taxon>Tracheophyta</taxon>
        <taxon>Spermatophyta</taxon>
        <taxon>Magnoliopsida</taxon>
        <taxon>eudicotyledons</taxon>
        <taxon>Gunneridae</taxon>
        <taxon>Pentapetalae</taxon>
        <taxon>asterids</taxon>
        <taxon>Ericales</taxon>
        <taxon>Theaceae</taxon>
        <taxon>Camellia</taxon>
    </lineage>
</organism>
<sequence length="309" mass="34053">MAVEARHLNFFPPQPITNRDLVNNNGGIAGTYETQMGSGVDFAGACPETLFPFHQSLVWDSVPVKAESGVTYNVPALSRKRCRSNSMNQMMSNFRVPQSELSSFLGREDIPLQIHQQQLDIDFVVAQHAKKIRLELEERQKQQARMLVSAIGEGIKKKLIEKDEQIQRMGKLNWVLQERVNNLYLESQLWKDLAQSNEATANSLRTNLHQVLAHVADGGRAAVAETDDAESCCGSNEKEEEGGERREVVVVGGGGGGGGMCRKCGERESRVVLLPCRHLCLCSGCGSTLVHTCPVCNSYMDATVHVNLS</sequence>
<dbReference type="SUPFAM" id="SSF57850">
    <property type="entry name" value="RING/U-box"/>
    <property type="match status" value="1"/>
</dbReference>
<feature type="domain" description="RING-type" evidence="5">
    <location>
        <begin position="261"/>
        <end position="297"/>
    </location>
</feature>
<accession>A0A7J7GWR4</accession>
<evidence type="ECO:0000256" key="1">
    <source>
        <dbReference type="ARBA" id="ARBA00022723"/>
    </source>
</evidence>
<dbReference type="Pfam" id="PF13920">
    <property type="entry name" value="zf-C3HC4_3"/>
    <property type="match status" value="1"/>
</dbReference>
<reference evidence="7" key="1">
    <citation type="journal article" date="2020" name="Nat. Commun.">
        <title>Genome assembly of wild tea tree DASZ reveals pedigree and selection history of tea varieties.</title>
        <authorList>
            <person name="Zhang W."/>
            <person name="Zhang Y."/>
            <person name="Qiu H."/>
            <person name="Guo Y."/>
            <person name="Wan H."/>
            <person name="Zhang X."/>
            <person name="Scossa F."/>
            <person name="Alseekh S."/>
            <person name="Zhang Q."/>
            <person name="Wang P."/>
            <person name="Xu L."/>
            <person name="Schmidt M.H."/>
            <person name="Jia X."/>
            <person name="Li D."/>
            <person name="Zhu A."/>
            <person name="Guo F."/>
            <person name="Chen W."/>
            <person name="Ni D."/>
            <person name="Usadel B."/>
            <person name="Fernie A.R."/>
            <person name="Wen W."/>
        </authorList>
    </citation>
    <scope>NUCLEOTIDE SEQUENCE [LARGE SCALE GENOMIC DNA]</scope>
    <source>
        <strain evidence="7">cv. G240</strain>
    </source>
</reference>
<keyword evidence="3" id="KW-0862">Zinc</keyword>
<evidence type="ECO:0000256" key="2">
    <source>
        <dbReference type="ARBA" id="ARBA00022771"/>
    </source>
</evidence>
<dbReference type="GO" id="GO:0043067">
    <property type="term" value="P:regulation of programmed cell death"/>
    <property type="evidence" value="ECO:0007669"/>
    <property type="project" value="TreeGrafter"/>
</dbReference>
<proteinExistence type="predicted"/>
<evidence type="ECO:0000313" key="6">
    <source>
        <dbReference type="EMBL" id="KAF5944897.1"/>
    </source>
</evidence>
<dbReference type="Proteomes" id="UP000593564">
    <property type="component" value="Unassembled WGS sequence"/>
</dbReference>
<evidence type="ECO:0000259" key="5">
    <source>
        <dbReference type="PROSITE" id="PS50089"/>
    </source>
</evidence>
<dbReference type="Gene3D" id="3.30.40.10">
    <property type="entry name" value="Zinc/RING finger domain, C3HC4 (zinc finger)"/>
    <property type="match status" value="1"/>
</dbReference>
<dbReference type="GO" id="GO:0008270">
    <property type="term" value="F:zinc ion binding"/>
    <property type="evidence" value="ECO:0007669"/>
    <property type="project" value="UniProtKB-KW"/>
</dbReference>
<dbReference type="PROSITE" id="PS50089">
    <property type="entry name" value="ZF_RING_2"/>
    <property type="match status" value="1"/>
</dbReference>
<dbReference type="GO" id="GO:0004842">
    <property type="term" value="F:ubiquitin-protein transferase activity"/>
    <property type="evidence" value="ECO:0007669"/>
    <property type="project" value="TreeGrafter"/>
</dbReference>
<name>A0A7J7GWR4_CAMSI</name>
<evidence type="ECO:0000313" key="7">
    <source>
        <dbReference type="Proteomes" id="UP000593564"/>
    </source>
</evidence>
<dbReference type="SMR" id="A0A7J7GWR4"/>
<dbReference type="EMBL" id="JACBKZ010000008">
    <property type="protein sequence ID" value="KAF5944897.1"/>
    <property type="molecule type" value="Genomic_DNA"/>
</dbReference>
<dbReference type="AlphaFoldDB" id="A0A7J7GWR4"/>
<evidence type="ECO:0000256" key="4">
    <source>
        <dbReference type="PROSITE-ProRule" id="PRU00175"/>
    </source>
</evidence>